<feature type="active site" description="Acyl-ester intermediate" evidence="7">
    <location>
        <position position="87"/>
    </location>
</feature>
<evidence type="ECO:0000259" key="10">
    <source>
        <dbReference type="Pfam" id="PF00768"/>
    </source>
</evidence>
<feature type="active site" evidence="7">
    <location>
        <position position="147"/>
    </location>
</feature>
<dbReference type="GO" id="GO:0071555">
    <property type="term" value="P:cell wall organization"/>
    <property type="evidence" value="ECO:0007669"/>
    <property type="project" value="UniProtKB-KW"/>
</dbReference>
<dbReference type="PANTHER" id="PTHR21581:SF11">
    <property type="entry name" value="D-ALANYL-D-ALANINE CARBOXYPEPTIDASE DACA"/>
    <property type="match status" value="1"/>
</dbReference>
<evidence type="ECO:0000256" key="7">
    <source>
        <dbReference type="PIRSR" id="PIRSR618044-1"/>
    </source>
</evidence>
<keyword evidence="4" id="KW-0133">Cell shape</keyword>
<feature type="active site" description="Proton acceptor" evidence="7">
    <location>
        <position position="90"/>
    </location>
</feature>
<evidence type="ECO:0000256" key="5">
    <source>
        <dbReference type="ARBA" id="ARBA00022984"/>
    </source>
</evidence>
<dbReference type="GO" id="GO:0009002">
    <property type="term" value="F:serine-type D-Ala-D-Ala carboxypeptidase activity"/>
    <property type="evidence" value="ECO:0007669"/>
    <property type="project" value="InterPro"/>
</dbReference>
<evidence type="ECO:0000256" key="1">
    <source>
        <dbReference type="ARBA" id="ARBA00007164"/>
    </source>
</evidence>
<evidence type="ECO:0000256" key="2">
    <source>
        <dbReference type="ARBA" id="ARBA00022729"/>
    </source>
</evidence>
<dbReference type="EMBL" id="CP054705">
    <property type="protein sequence ID" value="QQK76143.1"/>
    <property type="molecule type" value="Genomic_DNA"/>
</dbReference>
<evidence type="ECO:0000256" key="6">
    <source>
        <dbReference type="ARBA" id="ARBA00023316"/>
    </source>
</evidence>
<proteinExistence type="inferred from homology"/>
<dbReference type="Pfam" id="PF00768">
    <property type="entry name" value="Peptidase_S11"/>
    <property type="match status" value="2"/>
</dbReference>
<protein>
    <submittedName>
        <fullName evidence="11">D-alanyl-D-alanine carboxypeptidase</fullName>
    </submittedName>
</protein>
<name>A0A7T7CBQ9_9BACI</name>
<sequence length="332" mass="36300">MRHFFRSTILVVILVVASLLLFSSEMIQKTAMEDLSEKNVGLAERSVITPMGSEDVQTEAEAAVLLDGDTGNVLWQKNAYEPLPPASMSKVMTMYLILEALENEEMDIEDDVDISEVAEATGGASIYLREGSVLSVAELFQAMAIVSANDASVALAEYAAGSEEAFIERMNEKAGELGLSQDAHFINASGLPHETLDFESRMTALDTAVLGYHLIHDYPDIINLTKQPTLSLSYRNQVLPNTNELLASEEADADIDPPDVDQHLNLPEVDGLKTGYTRGAGYSFIGTSEENGKRLIAVVMRADSVEGRFEETQEILKAGFEHVHKDLRAEGE</sequence>
<dbReference type="GO" id="GO:0006508">
    <property type="term" value="P:proteolysis"/>
    <property type="evidence" value="ECO:0007669"/>
    <property type="project" value="InterPro"/>
</dbReference>
<comment type="similarity">
    <text evidence="1 9">Belongs to the peptidase S11 family.</text>
</comment>
<keyword evidence="11" id="KW-0121">Carboxypeptidase</keyword>
<dbReference type="Proteomes" id="UP000595823">
    <property type="component" value="Chromosome"/>
</dbReference>
<dbReference type="InterPro" id="IPR018044">
    <property type="entry name" value="Peptidase_S11"/>
</dbReference>
<evidence type="ECO:0000313" key="11">
    <source>
        <dbReference type="EMBL" id="QQK76143.1"/>
    </source>
</evidence>
<dbReference type="RefSeq" id="WP_200128766.1">
    <property type="nucleotide sequence ID" value="NZ_CP054705.1"/>
</dbReference>
<reference evidence="11 12" key="1">
    <citation type="submission" date="2020-06" db="EMBL/GenBank/DDBJ databases">
        <title>Genomic analysis of Salicibibacter sp. NKC5-3.</title>
        <authorList>
            <person name="Oh Y.J."/>
        </authorList>
    </citation>
    <scope>NUCLEOTIDE SEQUENCE [LARGE SCALE GENOMIC DNA]</scope>
    <source>
        <strain evidence="11 12">NKC5-3</strain>
    </source>
</reference>
<keyword evidence="11" id="KW-0645">Protease</keyword>
<evidence type="ECO:0000256" key="4">
    <source>
        <dbReference type="ARBA" id="ARBA00022960"/>
    </source>
</evidence>
<feature type="domain" description="Peptidase S11 D-alanyl-D-alanine carboxypeptidase A N-terminal" evidence="10">
    <location>
        <begin position="55"/>
        <end position="252"/>
    </location>
</feature>
<dbReference type="Gene3D" id="3.40.710.10">
    <property type="entry name" value="DD-peptidase/beta-lactamase superfamily"/>
    <property type="match status" value="1"/>
</dbReference>
<evidence type="ECO:0000256" key="9">
    <source>
        <dbReference type="RuleBase" id="RU004016"/>
    </source>
</evidence>
<keyword evidence="5" id="KW-0573">Peptidoglycan synthesis</keyword>
<organism evidence="11 12">
    <name type="scientific">Salicibibacter cibarius</name>
    <dbReference type="NCBI Taxonomy" id="2743000"/>
    <lineage>
        <taxon>Bacteria</taxon>
        <taxon>Bacillati</taxon>
        <taxon>Bacillota</taxon>
        <taxon>Bacilli</taxon>
        <taxon>Bacillales</taxon>
        <taxon>Bacillaceae</taxon>
        <taxon>Salicibibacter</taxon>
    </lineage>
</organism>
<keyword evidence="6" id="KW-0961">Cell wall biogenesis/degradation</keyword>
<accession>A0A7T7CBQ9</accession>
<dbReference type="PRINTS" id="PR00725">
    <property type="entry name" value="DADACBPTASE1"/>
</dbReference>
<dbReference type="PANTHER" id="PTHR21581">
    <property type="entry name" value="D-ALANYL-D-ALANINE CARBOXYPEPTIDASE"/>
    <property type="match status" value="1"/>
</dbReference>
<feature type="binding site" evidence="8">
    <location>
        <position position="273"/>
    </location>
    <ligand>
        <name>substrate</name>
    </ligand>
</feature>
<evidence type="ECO:0000256" key="3">
    <source>
        <dbReference type="ARBA" id="ARBA00022801"/>
    </source>
</evidence>
<keyword evidence="2" id="KW-0732">Signal</keyword>
<evidence type="ECO:0000313" key="12">
    <source>
        <dbReference type="Proteomes" id="UP000595823"/>
    </source>
</evidence>
<evidence type="ECO:0000256" key="8">
    <source>
        <dbReference type="PIRSR" id="PIRSR618044-2"/>
    </source>
</evidence>
<dbReference type="GO" id="GO:0009252">
    <property type="term" value="P:peptidoglycan biosynthetic process"/>
    <property type="evidence" value="ECO:0007669"/>
    <property type="project" value="UniProtKB-KW"/>
</dbReference>
<dbReference type="AlphaFoldDB" id="A0A7T7CBQ9"/>
<keyword evidence="3" id="KW-0378">Hydrolase</keyword>
<keyword evidence="12" id="KW-1185">Reference proteome</keyword>
<feature type="domain" description="Peptidase S11 D-alanyl-D-alanine carboxypeptidase A N-terminal" evidence="10">
    <location>
        <begin position="267"/>
        <end position="303"/>
    </location>
</feature>
<dbReference type="InterPro" id="IPR001967">
    <property type="entry name" value="Peptidase_S11_N"/>
</dbReference>
<dbReference type="SUPFAM" id="SSF56601">
    <property type="entry name" value="beta-lactamase/transpeptidase-like"/>
    <property type="match status" value="1"/>
</dbReference>
<dbReference type="InterPro" id="IPR012338">
    <property type="entry name" value="Beta-lactam/transpept-like"/>
</dbReference>
<dbReference type="GO" id="GO:0008360">
    <property type="term" value="P:regulation of cell shape"/>
    <property type="evidence" value="ECO:0007669"/>
    <property type="project" value="UniProtKB-KW"/>
</dbReference>
<gene>
    <name evidence="11" type="ORF">HUG15_11635</name>
</gene>
<dbReference type="KEGG" id="scia:HUG15_11635"/>